<feature type="domain" description="Inositolphosphotransferase Aur1/Ipt1" evidence="2">
    <location>
        <begin position="121"/>
        <end position="315"/>
    </location>
</feature>
<name>A0A4R3QAD7_RHISU</name>
<evidence type="ECO:0000259" key="2">
    <source>
        <dbReference type="Pfam" id="PF14378"/>
    </source>
</evidence>
<sequence length="327" mass="36642">MNLQIALSQDSQSDKWSTRLAFFIALYAIAALLLRPSSFASLAEVYASKFIASTPILLIGGLGTMALLFGRDAPTRYAVSVLKERWRTLATVMAFFFTGLTAFSTFKSTIPFIVPYYADIWLADLDEWLHGAPSWELVHRFDNQMWSLIVLKCYEVLWFVQWFGTVLFVSLWSNRVGRIRYLWAHALTIFTIGTVLAVALSSVGPIYYDHFVEGHRFHGLKVAMDGLDHSEYANYLLDLYEAGQTGLGSGISAMPSVHVGLVVLNALFLSSLNRWLGVVGWAFAAMIFYGSVYTGWHYAVDGYVATAVALAIWWLTGRLIHQKPHSP</sequence>
<evidence type="ECO:0000313" key="4">
    <source>
        <dbReference type="Proteomes" id="UP000294576"/>
    </source>
</evidence>
<feature type="transmembrane region" description="Helical" evidence="1">
    <location>
        <begin position="247"/>
        <end position="268"/>
    </location>
</feature>
<feature type="transmembrane region" description="Helical" evidence="1">
    <location>
        <begin position="20"/>
        <end position="38"/>
    </location>
</feature>
<keyword evidence="1" id="KW-0472">Membrane</keyword>
<dbReference type="InterPro" id="IPR026841">
    <property type="entry name" value="Aur1/Ipt1"/>
</dbReference>
<feature type="transmembrane region" description="Helical" evidence="1">
    <location>
        <begin position="302"/>
        <end position="320"/>
    </location>
</feature>
<keyword evidence="1" id="KW-0812">Transmembrane</keyword>
<reference evidence="3 4" key="1">
    <citation type="submission" date="2019-03" db="EMBL/GenBank/DDBJ databases">
        <title>Genomic Encyclopedia of Type Strains, Phase IV (KMG-V): Genome sequencing to study the core and pangenomes of soil and plant-associated prokaryotes.</title>
        <authorList>
            <person name="Whitman W."/>
        </authorList>
    </citation>
    <scope>NUCLEOTIDE SEQUENCE [LARGE SCALE GENOMIC DNA]</scope>
    <source>
        <strain evidence="3 4">Hc14</strain>
    </source>
</reference>
<feature type="transmembrane region" description="Helical" evidence="1">
    <location>
        <begin position="181"/>
        <end position="208"/>
    </location>
</feature>
<feature type="transmembrane region" description="Helical" evidence="1">
    <location>
        <begin position="89"/>
        <end position="106"/>
    </location>
</feature>
<dbReference type="EMBL" id="SMBH01000003">
    <property type="protein sequence ID" value="TCU18443.1"/>
    <property type="molecule type" value="Genomic_DNA"/>
</dbReference>
<organism evidence="3 4">
    <name type="scientific">Rhizobium sullae</name>
    <name type="common">Rhizobium hedysari</name>
    <dbReference type="NCBI Taxonomy" id="50338"/>
    <lineage>
        <taxon>Bacteria</taxon>
        <taxon>Pseudomonadati</taxon>
        <taxon>Pseudomonadota</taxon>
        <taxon>Alphaproteobacteria</taxon>
        <taxon>Hyphomicrobiales</taxon>
        <taxon>Rhizobiaceae</taxon>
        <taxon>Rhizobium/Agrobacterium group</taxon>
        <taxon>Rhizobium</taxon>
    </lineage>
</organism>
<dbReference type="Pfam" id="PF14378">
    <property type="entry name" value="PAP2_3"/>
    <property type="match status" value="1"/>
</dbReference>
<gene>
    <name evidence="3" type="ORF">EV132_103567</name>
</gene>
<dbReference type="AlphaFoldDB" id="A0A4R3QAD7"/>
<feature type="transmembrane region" description="Helical" evidence="1">
    <location>
        <begin position="50"/>
        <end position="69"/>
    </location>
</feature>
<dbReference type="RefSeq" id="WP_132560997.1">
    <property type="nucleotide sequence ID" value="NZ_SMBH01000003.1"/>
</dbReference>
<feature type="transmembrane region" description="Helical" evidence="1">
    <location>
        <begin position="145"/>
        <end position="169"/>
    </location>
</feature>
<keyword evidence="1" id="KW-1133">Transmembrane helix</keyword>
<evidence type="ECO:0000256" key="1">
    <source>
        <dbReference type="SAM" id="Phobius"/>
    </source>
</evidence>
<feature type="transmembrane region" description="Helical" evidence="1">
    <location>
        <begin position="275"/>
        <end position="296"/>
    </location>
</feature>
<proteinExistence type="predicted"/>
<accession>A0A4R3QAD7</accession>
<protein>
    <submittedName>
        <fullName evidence="3">PAP2 superfamily protein</fullName>
    </submittedName>
</protein>
<dbReference type="Proteomes" id="UP000294576">
    <property type="component" value="Unassembled WGS sequence"/>
</dbReference>
<dbReference type="GO" id="GO:0016020">
    <property type="term" value="C:membrane"/>
    <property type="evidence" value="ECO:0007669"/>
    <property type="project" value="UniProtKB-SubCell"/>
</dbReference>
<comment type="caution">
    <text evidence="3">The sequence shown here is derived from an EMBL/GenBank/DDBJ whole genome shotgun (WGS) entry which is preliminary data.</text>
</comment>
<evidence type="ECO:0000313" key="3">
    <source>
        <dbReference type="EMBL" id="TCU18443.1"/>
    </source>
</evidence>